<dbReference type="GO" id="GO:0009279">
    <property type="term" value="C:cell outer membrane"/>
    <property type="evidence" value="ECO:0007669"/>
    <property type="project" value="UniProtKB-SubCell"/>
</dbReference>
<dbReference type="InterPro" id="IPR023996">
    <property type="entry name" value="TonB-dep_OMP_SusC/RagA"/>
</dbReference>
<evidence type="ECO:0000256" key="3">
    <source>
        <dbReference type="ARBA" id="ARBA00022452"/>
    </source>
</evidence>
<dbReference type="GO" id="GO:0015344">
    <property type="term" value="F:siderophore uptake transmembrane transporter activity"/>
    <property type="evidence" value="ECO:0007669"/>
    <property type="project" value="TreeGrafter"/>
</dbReference>
<evidence type="ECO:0000256" key="7">
    <source>
        <dbReference type="ARBA" id="ARBA00023237"/>
    </source>
</evidence>
<evidence type="ECO:0000313" key="12">
    <source>
        <dbReference type="EMBL" id="AYD48672.1"/>
    </source>
</evidence>
<protein>
    <submittedName>
        <fullName evidence="12">SusC/RagA family TonB-linked outer membrane protein</fullName>
    </submittedName>
</protein>
<comment type="subcellular location">
    <subcellularLocation>
        <location evidence="1 8">Cell outer membrane</location>
        <topology evidence="1 8">Multi-pass membrane protein</topology>
    </subcellularLocation>
</comment>
<dbReference type="OrthoDB" id="609136at2"/>
<keyword evidence="3 8" id="KW-1134">Transmembrane beta strand</keyword>
<dbReference type="InterPro" id="IPR012910">
    <property type="entry name" value="Plug_dom"/>
</dbReference>
<evidence type="ECO:0000256" key="9">
    <source>
        <dbReference type="RuleBase" id="RU003357"/>
    </source>
</evidence>
<evidence type="ECO:0000256" key="1">
    <source>
        <dbReference type="ARBA" id="ARBA00004571"/>
    </source>
</evidence>
<keyword evidence="13" id="KW-1185">Reference proteome</keyword>
<dbReference type="Gene3D" id="2.60.40.1120">
    <property type="entry name" value="Carboxypeptidase-like, regulatory domain"/>
    <property type="match status" value="1"/>
</dbReference>
<dbReference type="AlphaFoldDB" id="A0A386HSJ2"/>
<dbReference type="Pfam" id="PF07715">
    <property type="entry name" value="Plug"/>
    <property type="match status" value="1"/>
</dbReference>
<dbReference type="InterPro" id="IPR036942">
    <property type="entry name" value="Beta-barrel_TonB_sf"/>
</dbReference>
<dbReference type="EMBL" id="CP032489">
    <property type="protein sequence ID" value="AYD48672.1"/>
    <property type="molecule type" value="Genomic_DNA"/>
</dbReference>
<evidence type="ECO:0000256" key="2">
    <source>
        <dbReference type="ARBA" id="ARBA00022448"/>
    </source>
</evidence>
<dbReference type="InterPro" id="IPR023997">
    <property type="entry name" value="TonB-dep_OMP_SusC/RagA_CS"/>
</dbReference>
<evidence type="ECO:0000256" key="5">
    <source>
        <dbReference type="ARBA" id="ARBA00023077"/>
    </source>
</evidence>
<evidence type="ECO:0000256" key="4">
    <source>
        <dbReference type="ARBA" id="ARBA00022692"/>
    </source>
</evidence>
<feature type="domain" description="TonB-dependent receptor plug" evidence="11">
    <location>
        <begin position="125"/>
        <end position="259"/>
    </location>
</feature>
<dbReference type="PROSITE" id="PS52016">
    <property type="entry name" value="TONB_DEPENDENT_REC_3"/>
    <property type="match status" value="1"/>
</dbReference>
<dbReference type="SUPFAM" id="SSF49464">
    <property type="entry name" value="Carboxypeptidase regulatory domain-like"/>
    <property type="match status" value="1"/>
</dbReference>
<dbReference type="Gene3D" id="2.40.170.20">
    <property type="entry name" value="TonB-dependent receptor, beta-barrel domain"/>
    <property type="match status" value="1"/>
</dbReference>
<proteinExistence type="inferred from homology"/>
<dbReference type="InterPro" id="IPR000531">
    <property type="entry name" value="Beta-barrel_TonB"/>
</dbReference>
<dbReference type="RefSeq" id="WP_119989648.1">
    <property type="nucleotide sequence ID" value="NZ_CP032489.1"/>
</dbReference>
<dbReference type="GO" id="GO:0044718">
    <property type="term" value="P:siderophore transmembrane transport"/>
    <property type="evidence" value="ECO:0007669"/>
    <property type="project" value="TreeGrafter"/>
</dbReference>
<sequence>MRKIFPSLFFLFMLICTISLPNGLFAQGAHFITIRGVVTDNLNRPLLGVTVQAQGAKNATQTNASGAFILKVPKGTELLFTYIGFENKSVLIGDQSTITVQMMQSKGEELNQVVVTAMDIKRNARELGYSTQTISGADIQETQRQNFITALQGRVSGLTINPTSGMAGASAQIVLRGFNSLSLNNQPLFVIDGVIVDNSTFNETSNGGSGIGLASDRANRTGDYNNRISDINPNDIASVTVLKGPEATAIYGSQAGSGAIIITTKNPNTNGGVSVNYNNSFQITNLNRFAPTNNDFGPGSNGLPAITLGSSYYSYFGPAYPAGTKMYDNIGNFIKNGFANTQNISADFGTKNVGFRVSGTYFNQDGVIPDNTYKKVNFTIANTTKIGKIITLTPGLSYTASNNKSPIRGLYGLMYNLYRWPTTDNMEDYLTSDGQKRTLFYTNPNTDFDNPYWFTKNVHQGSENDRYIAKLGVDIHPLSWLAISGRFGYDTYKENGYEFQGPESYELSTASGGYLDNYYKKYIGYNHTINITANKKFGKFSTRLMVGTMWQDYKTELYAVSGSNLIDSMPNATDSSNTLQSSRIRLLRNYNGEPNISETAQIAYYGEAVLGYDNVVFLDFTQRFESSSVFPKAFRNYNYPGLSLSAIVSDIFPNIKSQNGLNYFKLRASMAKVAHIAPPYTNQSVFGQNYASSNYPLIYSYGYFNNNFYLAPEFQKTYDIGTELRFFNDRLTFNADYYNSHNTNQINVGFRASYATGFVLNTQNAAETRNQGIEFTLGVTPVQNKNWNWNLEFNFAHTWSKVLALPNSIDSSLDYYLSDTWAAGNARSGAVRGYPVTEITGYNYKRNNQGQILIDPKSGLPLINTSFNPIGDRNPHFTLGTNSNLSYKNWSLSMLWDLRIGGDIFNGTDQFLTAIGKSKRTADRLTPRVLKGVLADGMENSDNPTINNIVLTPYYNNVYYTSDVNGLPEEAFVQKNVNYLSLRDVTLSYAFNKKVLKRIKVFKSLSAFLTCNNLILITNYLGADPSVNINTAGENGVGGFGFDYLTPATPIAYNFGIRVKF</sequence>
<evidence type="ECO:0000256" key="8">
    <source>
        <dbReference type="PROSITE-ProRule" id="PRU01360"/>
    </source>
</evidence>
<keyword evidence="6 8" id="KW-0472">Membrane</keyword>
<keyword evidence="4 8" id="KW-0812">Transmembrane</keyword>
<dbReference type="Pfam" id="PF00593">
    <property type="entry name" value="TonB_dep_Rec_b-barrel"/>
    <property type="match status" value="1"/>
</dbReference>
<reference evidence="12 13" key="1">
    <citation type="submission" date="2018-09" db="EMBL/GenBank/DDBJ databases">
        <title>Arachidicoccus sp. nov., a bacterium isolated from soil.</title>
        <authorList>
            <person name="Weon H.-Y."/>
            <person name="Kwon S.-W."/>
            <person name="Lee S.A."/>
        </authorList>
    </citation>
    <scope>NUCLEOTIDE SEQUENCE [LARGE SCALE GENOMIC DNA]</scope>
    <source>
        <strain evidence="12 13">KIS59-12</strain>
    </source>
</reference>
<gene>
    <name evidence="12" type="ORF">D6B99_14315</name>
</gene>
<evidence type="ECO:0000313" key="13">
    <source>
        <dbReference type="Proteomes" id="UP000266118"/>
    </source>
</evidence>
<dbReference type="Pfam" id="PF13715">
    <property type="entry name" value="CarbopepD_reg_2"/>
    <property type="match status" value="1"/>
</dbReference>
<evidence type="ECO:0000259" key="11">
    <source>
        <dbReference type="Pfam" id="PF07715"/>
    </source>
</evidence>
<dbReference type="InterPro" id="IPR037066">
    <property type="entry name" value="Plug_dom_sf"/>
</dbReference>
<dbReference type="PANTHER" id="PTHR30069">
    <property type="entry name" value="TONB-DEPENDENT OUTER MEMBRANE RECEPTOR"/>
    <property type="match status" value="1"/>
</dbReference>
<feature type="domain" description="TonB-dependent receptor-like beta-barrel" evidence="10">
    <location>
        <begin position="410"/>
        <end position="896"/>
    </location>
</feature>
<dbReference type="KEGG" id="ark:D6B99_14315"/>
<dbReference type="SUPFAM" id="SSF56935">
    <property type="entry name" value="Porins"/>
    <property type="match status" value="1"/>
</dbReference>
<dbReference type="InterPro" id="IPR039426">
    <property type="entry name" value="TonB-dep_rcpt-like"/>
</dbReference>
<evidence type="ECO:0000256" key="6">
    <source>
        <dbReference type="ARBA" id="ARBA00023136"/>
    </source>
</evidence>
<keyword evidence="5 9" id="KW-0798">TonB box</keyword>
<dbReference type="PANTHER" id="PTHR30069:SF28">
    <property type="entry name" value="TONB-DEPENDENT RECEPTOR YNCD-RELATED"/>
    <property type="match status" value="1"/>
</dbReference>
<dbReference type="NCBIfam" id="TIGR04057">
    <property type="entry name" value="SusC_RagA_signa"/>
    <property type="match status" value="1"/>
</dbReference>
<keyword evidence="7 8" id="KW-0998">Cell outer membrane</keyword>
<keyword evidence="2 8" id="KW-0813">Transport</keyword>
<name>A0A386HSJ2_9BACT</name>
<organism evidence="12 13">
    <name type="scientific">Arachidicoccus soli</name>
    <dbReference type="NCBI Taxonomy" id="2341117"/>
    <lineage>
        <taxon>Bacteria</taxon>
        <taxon>Pseudomonadati</taxon>
        <taxon>Bacteroidota</taxon>
        <taxon>Chitinophagia</taxon>
        <taxon>Chitinophagales</taxon>
        <taxon>Chitinophagaceae</taxon>
        <taxon>Arachidicoccus</taxon>
    </lineage>
</organism>
<accession>A0A386HSJ2</accession>
<dbReference type="Gene3D" id="2.170.130.10">
    <property type="entry name" value="TonB-dependent receptor, plug domain"/>
    <property type="match status" value="1"/>
</dbReference>
<evidence type="ECO:0000259" key="10">
    <source>
        <dbReference type="Pfam" id="PF00593"/>
    </source>
</evidence>
<dbReference type="Proteomes" id="UP000266118">
    <property type="component" value="Chromosome"/>
</dbReference>
<dbReference type="NCBIfam" id="TIGR04056">
    <property type="entry name" value="OMP_RagA_SusC"/>
    <property type="match status" value="1"/>
</dbReference>
<dbReference type="InterPro" id="IPR008969">
    <property type="entry name" value="CarboxyPept-like_regulatory"/>
</dbReference>
<comment type="similarity">
    <text evidence="8 9">Belongs to the TonB-dependent receptor family.</text>
</comment>